<dbReference type="RefSeq" id="WP_195170937.1">
    <property type="nucleotide sequence ID" value="NZ_CP062983.1"/>
</dbReference>
<organism evidence="2 3">
    <name type="scientific">Phototrophicus methaneseepsis</name>
    <dbReference type="NCBI Taxonomy" id="2710758"/>
    <lineage>
        <taxon>Bacteria</taxon>
        <taxon>Bacillati</taxon>
        <taxon>Chloroflexota</taxon>
        <taxon>Candidatus Thermofontia</taxon>
        <taxon>Phototrophicales</taxon>
        <taxon>Phototrophicaceae</taxon>
        <taxon>Phototrophicus</taxon>
    </lineage>
</organism>
<dbReference type="InterPro" id="IPR000182">
    <property type="entry name" value="GNAT_dom"/>
</dbReference>
<gene>
    <name evidence="2" type="ORF">G4Y79_00420</name>
</gene>
<evidence type="ECO:0000313" key="2">
    <source>
        <dbReference type="EMBL" id="QPC82868.1"/>
    </source>
</evidence>
<dbReference type="Pfam" id="PF13302">
    <property type="entry name" value="Acetyltransf_3"/>
    <property type="match status" value="1"/>
</dbReference>
<dbReference type="EMBL" id="CP062983">
    <property type="protein sequence ID" value="QPC82868.1"/>
    <property type="molecule type" value="Genomic_DNA"/>
</dbReference>
<proteinExistence type="predicted"/>
<feature type="domain" description="N-acetyltransferase" evidence="1">
    <location>
        <begin position="28"/>
        <end position="188"/>
    </location>
</feature>
<dbReference type="Proteomes" id="UP000594468">
    <property type="component" value="Chromosome"/>
</dbReference>
<dbReference type="PANTHER" id="PTHR43441:SF3">
    <property type="entry name" value="ACETYLTRANSFERASE"/>
    <property type="match status" value="1"/>
</dbReference>
<evidence type="ECO:0000259" key="1">
    <source>
        <dbReference type="PROSITE" id="PS51186"/>
    </source>
</evidence>
<dbReference type="Gene3D" id="3.40.630.30">
    <property type="match status" value="1"/>
</dbReference>
<dbReference type="InterPro" id="IPR051908">
    <property type="entry name" value="Ribosomal_N-acetyltransferase"/>
</dbReference>
<accession>A0A7S8E9R7</accession>
<dbReference type="PANTHER" id="PTHR43441">
    <property type="entry name" value="RIBOSOMAL-PROTEIN-SERINE ACETYLTRANSFERASE"/>
    <property type="match status" value="1"/>
</dbReference>
<dbReference type="GO" id="GO:0005737">
    <property type="term" value="C:cytoplasm"/>
    <property type="evidence" value="ECO:0007669"/>
    <property type="project" value="TreeGrafter"/>
</dbReference>
<dbReference type="GO" id="GO:1990189">
    <property type="term" value="F:protein N-terminal-serine acetyltransferase activity"/>
    <property type="evidence" value="ECO:0007669"/>
    <property type="project" value="TreeGrafter"/>
</dbReference>
<protein>
    <submittedName>
        <fullName evidence="2">GNAT family N-acetyltransferase</fullName>
    </submittedName>
</protein>
<evidence type="ECO:0000313" key="3">
    <source>
        <dbReference type="Proteomes" id="UP000594468"/>
    </source>
</evidence>
<dbReference type="GO" id="GO:0008999">
    <property type="term" value="F:protein-N-terminal-alanine acetyltransferase activity"/>
    <property type="evidence" value="ECO:0007669"/>
    <property type="project" value="TreeGrafter"/>
</dbReference>
<dbReference type="KEGG" id="pmet:G4Y79_00420"/>
<dbReference type="PROSITE" id="PS51186">
    <property type="entry name" value="GNAT"/>
    <property type="match status" value="1"/>
</dbReference>
<reference evidence="2 3" key="1">
    <citation type="submission" date="2020-02" db="EMBL/GenBank/DDBJ databases">
        <authorList>
            <person name="Zheng R.K."/>
            <person name="Sun C.M."/>
        </authorList>
    </citation>
    <scope>NUCLEOTIDE SEQUENCE [LARGE SCALE GENOMIC DNA]</scope>
    <source>
        <strain evidence="3">rifampicinis</strain>
    </source>
</reference>
<dbReference type="AlphaFoldDB" id="A0A7S8E9R7"/>
<sequence>MHRMLLEIPTCYETKRLIVRAYRAGDGAAYWEMARRNVKHLFPFEADNPVRSLQSEEEAESLVREFAAQWALRKHFFFGAWDRETGAFVAQIYVGASNWDLPEFELGYFVDIDHEGRGYVTEAAQGALAFIFDHLQAQRVLLRCSDANPRSARVAERCGLVLEAHLRQNLKLADGRLCGEYYFGLLRDEYIQQSQETGAALI</sequence>
<dbReference type="InterPro" id="IPR016181">
    <property type="entry name" value="Acyl_CoA_acyltransferase"/>
</dbReference>
<keyword evidence="2" id="KW-0808">Transferase</keyword>
<name>A0A7S8E9R7_9CHLR</name>
<keyword evidence="3" id="KW-1185">Reference proteome</keyword>
<dbReference type="SUPFAM" id="SSF55729">
    <property type="entry name" value="Acyl-CoA N-acyltransferases (Nat)"/>
    <property type="match status" value="1"/>
</dbReference>